<feature type="compositionally biased region" description="Basic and acidic residues" evidence="1">
    <location>
        <begin position="115"/>
        <end position="124"/>
    </location>
</feature>
<feature type="compositionally biased region" description="Basic and acidic residues" evidence="1">
    <location>
        <begin position="505"/>
        <end position="527"/>
    </location>
</feature>
<gene>
    <name evidence="2" type="ORF">TMSB3V08_LOCUS9570</name>
</gene>
<evidence type="ECO:0000313" key="2">
    <source>
        <dbReference type="EMBL" id="CAD7432877.1"/>
    </source>
</evidence>
<protein>
    <submittedName>
        <fullName evidence="2">Uncharacterized protein</fullName>
    </submittedName>
</protein>
<feature type="region of interest" description="Disordered" evidence="1">
    <location>
        <begin position="102"/>
        <end position="125"/>
    </location>
</feature>
<feature type="region of interest" description="Disordered" evidence="1">
    <location>
        <begin position="269"/>
        <end position="348"/>
    </location>
</feature>
<feature type="region of interest" description="Disordered" evidence="1">
    <location>
        <begin position="1032"/>
        <end position="1067"/>
    </location>
</feature>
<feature type="compositionally biased region" description="Polar residues" evidence="1">
    <location>
        <begin position="528"/>
        <end position="537"/>
    </location>
</feature>
<organism evidence="2">
    <name type="scientific">Timema monikensis</name>
    <dbReference type="NCBI Taxonomy" id="170555"/>
    <lineage>
        <taxon>Eukaryota</taxon>
        <taxon>Metazoa</taxon>
        <taxon>Ecdysozoa</taxon>
        <taxon>Arthropoda</taxon>
        <taxon>Hexapoda</taxon>
        <taxon>Insecta</taxon>
        <taxon>Pterygota</taxon>
        <taxon>Neoptera</taxon>
        <taxon>Polyneoptera</taxon>
        <taxon>Phasmatodea</taxon>
        <taxon>Timematodea</taxon>
        <taxon>Timematoidea</taxon>
        <taxon>Timematidae</taxon>
        <taxon>Timema</taxon>
    </lineage>
</organism>
<feature type="compositionally biased region" description="Pro residues" evidence="1">
    <location>
        <begin position="674"/>
        <end position="688"/>
    </location>
</feature>
<feature type="compositionally biased region" description="Basic and acidic residues" evidence="1">
    <location>
        <begin position="733"/>
        <end position="746"/>
    </location>
</feature>
<feature type="compositionally biased region" description="Low complexity" evidence="1">
    <location>
        <begin position="1265"/>
        <end position="1282"/>
    </location>
</feature>
<evidence type="ECO:0000256" key="1">
    <source>
        <dbReference type="SAM" id="MobiDB-lite"/>
    </source>
</evidence>
<feature type="compositionally biased region" description="Basic and acidic residues" evidence="1">
    <location>
        <begin position="185"/>
        <end position="195"/>
    </location>
</feature>
<feature type="compositionally biased region" description="Acidic residues" evidence="1">
    <location>
        <begin position="196"/>
        <end position="206"/>
    </location>
</feature>
<accession>A0A7R9HRU6</accession>
<feature type="compositionally biased region" description="Basic and acidic residues" evidence="1">
    <location>
        <begin position="634"/>
        <end position="645"/>
    </location>
</feature>
<proteinExistence type="predicted"/>
<feature type="compositionally biased region" description="Polar residues" evidence="1">
    <location>
        <begin position="1248"/>
        <end position="1260"/>
    </location>
</feature>
<feature type="compositionally biased region" description="Polar residues" evidence="1">
    <location>
        <begin position="1154"/>
        <end position="1167"/>
    </location>
</feature>
<feature type="region of interest" description="Disordered" evidence="1">
    <location>
        <begin position="185"/>
        <end position="222"/>
    </location>
</feature>
<feature type="compositionally biased region" description="Low complexity" evidence="1">
    <location>
        <begin position="1190"/>
        <end position="1208"/>
    </location>
</feature>
<feature type="compositionally biased region" description="Polar residues" evidence="1">
    <location>
        <begin position="552"/>
        <end position="567"/>
    </location>
</feature>
<feature type="compositionally biased region" description="Basic and acidic residues" evidence="1">
    <location>
        <begin position="207"/>
        <end position="222"/>
    </location>
</feature>
<feature type="region of interest" description="Disordered" evidence="1">
    <location>
        <begin position="1152"/>
        <end position="1325"/>
    </location>
</feature>
<sequence length="1325" mass="147962">MAFLVLTDSSQLYPYDEPYDLQNMRLAAVISDSQNLGIYLNVDFQKSAVSCQSAPKKPWGYCSNTQTSLNGVDYVTAIRNKQDVRELLLGTKSGDELVTARGSSKVLHQSSKTHTTRDTEDSQKVRGTVSIPRVSGLGPWTEITLLTPIFDVSDPSSYCEYPVGAKLGVSAVEPDGKIITETRTTKEHEEVHDEQLPDDVDGVDEEETKKESSHHFQKTKNEELVEYLADGVKIGEEMRYQAENTEGDRQGNPEMGNWDSLSTRIRKMRRQGGRTTTRGIRSPGDGTTPVTPLDRKDALTKKPLDFDQEEETRKVETSKWLENHFGSDSRSSKDSLDDEEDSATPIAGGKTSFINVTMKSRPITGILNRTPSPAVNGNIVTPPKGYVTNSSRVFVSSPESEEHLASAGSNGFFQGVSEWSERRNDAVLQTKEVKNTFSVPPPSVVTPHRPERVQVLPTGPNHVFRTKTEGVRFSSGSNNSLERVTPPYNSRVVTEHLASASPVSKTEHSMSYHKMDSGTNQDYDRRSPYQQNHTQDNFPIYARDSQPHWSARQRSPTRGVYQNSSSELSREFQEEESNHRLLGSQKSLPVKGYDEENNVYPASRGQSSPSRMRGATEEESLPSRRGHLPTQKRNYVERFELEDGYRLTPRRWPDNATPTGEHSHDSEPEDPEPPPDYSPPPEPSPSPPTGNKKVYQRTRFAADIPPLQRHAATPSPPHKPPSTTSIIGQSFRRFVDRFRSSSSERRKNGKRRSGGGGKKKGESSRSPSPRQGSSTYQQYHVIDNNIPCLEPGEGGESSHPVPPPRSARAGPQQQSLARNRDAHTHGRTYSQERVLTYCDRLSRRDRQTDECRERAYKRELPFQDEEQEMMDRGGIHHENRVVQKFYLGEDPFGGSIYGREREYDGVVPVKSRRHRHPPRGTAIHDEEVDVSSKFNSSLGRLSKSTSRLVTEERHHSPAPVDYTRTAQTLPRKLLYEKKYQQHRAAAPPLGNKTPHSSSLINVSIVNHVTPPSGPAKPARTYRSNLARSKSFNVHASSEPPLPSSVYKSNPQLHRLDESPPPLKSPGILASISRSQRDLTREEIHDNRHSRVIGNGTPQGTKKRMFMKGLMDRAPELFKTLHGDEEIVDMRRESRSPSGRLITSTPLKNSRVVDYSNSFRSSSTNANPSEDPYKRSSPYRFSKINGVDGLSSPVGNHSSSYGSSLSHSSSFRDNNGTTTSVVRKGSPGKNDYSETVRITSKSDDPIRPSVTNTIQSFTKKTIPTKGGKSTETIESSETTTVTKSKGRFRGEEEHINGMRYLDSPSSKYTMGNGGGGVVIEVRPTRR</sequence>
<feature type="region of interest" description="Disordered" evidence="1">
    <location>
        <begin position="496"/>
        <end position="830"/>
    </location>
</feature>
<feature type="compositionally biased region" description="Basic and acidic residues" evidence="1">
    <location>
        <begin position="293"/>
        <end position="335"/>
    </location>
</feature>
<reference evidence="2" key="1">
    <citation type="submission" date="2020-11" db="EMBL/GenBank/DDBJ databases">
        <authorList>
            <person name="Tran Van P."/>
        </authorList>
    </citation>
    <scope>NUCLEOTIDE SEQUENCE</scope>
</reference>
<name>A0A7R9HRU6_9NEOP</name>
<dbReference type="EMBL" id="OB795939">
    <property type="protein sequence ID" value="CAD7432877.1"/>
    <property type="molecule type" value="Genomic_DNA"/>
</dbReference>
<feature type="compositionally biased region" description="Polar residues" evidence="1">
    <location>
        <begin position="1210"/>
        <end position="1220"/>
    </location>
</feature>
<feature type="compositionally biased region" description="Basic and acidic residues" evidence="1">
    <location>
        <begin position="568"/>
        <end position="579"/>
    </location>
</feature>
<feature type="compositionally biased region" description="Low complexity" evidence="1">
    <location>
        <begin position="764"/>
        <end position="774"/>
    </location>
</feature>